<gene>
    <name evidence="2" type="ORF">E2C01_094277</name>
</gene>
<accession>A0A5B7JLG0</accession>
<feature type="region of interest" description="Disordered" evidence="1">
    <location>
        <begin position="1"/>
        <end position="37"/>
    </location>
</feature>
<evidence type="ECO:0000313" key="2">
    <source>
        <dbReference type="EMBL" id="MPC98891.1"/>
    </source>
</evidence>
<sequence>MEEERKEKRSMAAPRVTKKQRGLGSSGAGRAPPHTPLSHLYEYWPVTIKSSSELMFTLAGPE</sequence>
<feature type="compositionally biased region" description="Basic and acidic residues" evidence="1">
    <location>
        <begin position="1"/>
        <end position="10"/>
    </location>
</feature>
<evidence type="ECO:0000256" key="1">
    <source>
        <dbReference type="SAM" id="MobiDB-lite"/>
    </source>
</evidence>
<organism evidence="2 3">
    <name type="scientific">Portunus trituberculatus</name>
    <name type="common">Swimming crab</name>
    <name type="synonym">Neptunus trituberculatus</name>
    <dbReference type="NCBI Taxonomy" id="210409"/>
    <lineage>
        <taxon>Eukaryota</taxon>
        <taxon>Metazoa</taxon>
        <taxon>Ecdysozoa</taxon>
        <taxon>Arthropoda</taxon>
        <taxon>Crustacea</taxon>
        <taxon>Multicrustacea</taxon>
        <taxon>Malacostraca</taxon>
        <taxon>Eumalacostraca</taxon>
        <taxon>Eucarida</taxon>
        <taxon>Decapoda</taxon>
        <taxon>Pleocyemata</taxon>
        <taxon>Brachyura</taxon>
        <taxon>Eubrachyura</taxon>
        <taxon>Portunoidea</taxon>
        <taxon>Portunidae</taxon>
        <taxon>Portuninae</taxon>
        <taxon>Portunus</taxon>
    </lineage>
</organism>
<protein>
    <submittedName>
        <fullName evidence="2">Uncharacterized protein</fullName>
    </submittedName>
</protein>
<reference evidence="2 3" key="1">
    <citation type="submission" date="2019-05" db="EMBL/GenBank/DDBJ databases">
        <title>Another draft genome of Portunus trituberculatus and its Hox gene families provides insights of decapod evolution.</title>
        <authorList>
            <person name="Jeong J.-H."/>
            <person name="Song I."/>
            <person name="Kim S."/>
            <person name="Choi T."/>
            <person name="Kim D."/>
            <person name="Ryu S."/>
            <person name="Kim W."/>
        </authorList>
    </citation>
    <scope>NUCLEOTIDE SEQUENCE [LARGE SCALE GENOMIC DNA]</scope>
    <source>
        <tissue evidence="2">Muscle</tissue>
    </source>
</reference>
<evidence type="ECO:0000313" key="3">
    <source>
        <dbReference type="Proteomes" id="UP000324222"/>
    </source>
</evidence>
<comment type="caution">
    <text evidence="2">The sequence shown here is derived from an EMBL/GenBank/DDBJ whole genome shotgun (WGS) entry which is preliminary data.</text>
</comment>
<dbReference type="EMBL" id="VSRR010116037">
    <property type="protein sequence ID" value="MPC98891.1"/>
    <property type="molecule type" value="Genomic_DNA"/>
</dbReference>
<keyword evidence="3" id="KW-1185">Reference proteome</keyword>
<dbReference type="Proteomes" id="UP000324222">
    <property type="component" value="Unassembled WGS sequence"/>
</dbReference>
<dbReference type="AlphaFoldDB" id="A0A5B7JLG0"/>
<name>A0A5B7JLG0_PORTR</name>
<proteinExistence type="predicted"/>